<evidence type="ECO:0000256" key="3">
    <source>
        <dbReference type="ARBA" id="ARBA00022801"/>
    </source>
</evidence>
<dbReference type="InterPro" id="IPR050131">
    <property type="entry name" value="Peptidase_S8_subtilisin-like"/>
</dbReference>
<dbReference type="Gene3D" id="3.40.50.200">
    <property type="entry name" value="Peptidase S8/S53 domain"/>
    <property type="match status" value="1"/>
</dbReference>
<dbReference type="CDD" id="cd04077">
    <property type="entry name" value="Peptidases_S8_PCSK9_ProteinaseK_like"/>
    <property type="match status" value="1"/>
</dbReference>
<evidence type="ECO:0000256" key="4">
    <source>
        <dbReference type="ARBA" id="ARBA00022825"/>
    </source>
</evidence>
<evidence type="ECO:0000256" key="8">
    <source>
        <dbReference type="SAM" id="SignalP"/>
    </source>
</evidence>
<dbReference type="InterPro" id="IPR023828">
    <property type="entry name" value="Peptidase_S8_Ser-AS"/>
</dbReference>
<evidence type="ECO:0000313" key="11">
    <source>
        <dbReference type="Proteomes" id="UP000007110"/>
    </source>
</evidence>
<dbReference type="PROSITE" id="PS00137">
    <property type="entry name" value="SUBTILASE_HIS"/>
    <property type="match status" value="1"/>
</dbReference>
<keyword evidence="3 6" id="KW-0378">Hydrolase</keyword>
<dbReference type="GeneID" id="579771"/>
<dbReference type="Pfam" id="PF00082">
    <property type="entry name" value="Peptidase_S8"/>
    <property type="match status" value="1"/>
</dbReference>
<dbReference type="InParanoid" id="A0A7M7RB92"/>
<feature type="active site" description="Charge relay system" evidence="5 6">
    <location>
        <position position="323"/>
    </location>
</feature>
<dbReference type="AlphaFoldDB" id="A0A7M7RB92"/>
<evidence type="ECO:0000256" key="2">
    <source>
        <dbReference type="ARBA" id="ARBA00022670"/>
    </source>
</evidence>
<comment type="similarity">
    <text evidence="1 6 7">Belongs to the peptidase S8 family.</text>
</comment>
<dbReference type="PROSITE" id="PS00136">
    <property type="entry name" value="SUBTILASE_ASP"/>
    <property type="match status" value="1"/>
</dbReference>
<sequence length="376" mass="39791">MRAFTVCLLACMAVSAYGIASYNTATEEIQNRYLVALNDEVDVGQIADRLQKALNTRRFHLGKVLKTFTAVRALSLELSEEAVDFVRRFDGIVTVEEDGVVRTQAVASWGLDRIDQRNLPLNNNYNSNYDGSNVNVYVVDTGIWQTHNDFGRRGAVFYDAVGGNGADCNGHGTHCAGTVGGIQYGVAKNANLFGVRVLNCLGSGSFSGIVDGMNYVALYGSKPAVVSMSLGGGASSLIDNAVRSLFNRGFFVSVAAGNSNDNSCNYSPARSGYAMTVGATDNRDARASFSCYGSCVNIWAPGVDITSAWIRSDSATNTISGTSMACPHVSGVAALMLQNNPNTDPGTLGNAMLSNATPGLVTDIGFLSPNQLLFTV</sequence>
<keyword evidence="11" id="KW-1185">Reference proteome</keyword>
<dbReference type="FunFam" id="3.40.50.200:FF:000014">
    <property type="entry name" value="Proteinase K"/>
    <property type="match status" value="1"/>
</dbReference>
<dbReference type="OrthoDB" id="206201at2759"/>
<feature type="active site" description="Charge relay system" evidence="5 6">
    <location>
        <position position="171"/>
    </location>
</feature>
<reference evidence="10" key="2">
    <citation type="submission" date="2021-01" db="UniProtKB">
        <authorList>
            <consortium name="EnsemblMetazoa"/>
        </authorList>
    </citation>
    <scope>IDENTIFICATION</scope>
</reference>
<dbReference type="SUPFAM" id="SSF52743">
    <property type="entry name" value="Subtilisin-like"/>
    <property type="match status" value="1"/>
</dbReference>
<dbReference type="SUPFAM" id="SSF54897">
    <property type="entry name" value="Protease propeptides/inhibitors"/>
    <property type="match status" value="1"/>
</dbReference>
<keyword evidence="8" id="KW-0732">Signal</keyword>
<dbReference type="InterPro" id="IPR036852">
    <property type="entry name" value="Peptidase_S8/S53_dom_sf"/>
</dbReference>
<dbReference type="OMA" id="AVWGITI"/>
<dbReference type="PANTHER" id="PTHR43806">
    <property type="entry name" value="PEPTIDASE S8"/>
    <property type="match status" value="1"/>
</dbReference>
<keyword evidence="4 6" id="KW-0720">Serine protease</keyword>
<dbReference type="InterPro" id="IPR000209">
    <property type="entry name" value="Peptidase_S8/S53_dom"/>
</dbReference>
<proteinExistence type="inferred from homology"/>
<dbReference type="GO" id="GO:0004252">
    <property type="term" value="F:serine-type endopeptidase activity"/>
    <property type="evidence" value="ECO:0000318"/>
    <property type="project" value="GO_Central"/>
</dbReference>
<dbReference type="PRINTS" id="PR00723">
    <property type="entry name" value="SUBTILISIN"/>
</dbReference>
<dbReference type="RefSeq" id="XP_784960.4">
    <property type="nucleotide sequence ID" value="XM_779867.5"/>
</dbReference>
<reference evidence="11" key="1">
    <citation type="submission" date="2015-02" db="EMBL/GenBank/DDBJ databases">
        <title>Genome sequencing for Strongylocentrotus purpuratus.</title>
        <authorList>
            <person name="Murali S."/>
            <person name="Liu Y."/>
            <person name="Vee V."/>
            <person name="English A."/>
            <person name="Wang M."/>
            <person name="Skinner E."/>
            <person name="Han Y."/>
            <person name="Muzny D.M."/>
            <person name="Worley K.C."/>
            <person name="Gibbs R.A."/>
        </authorList>
    </citation>
    <scope>NUCLEOTIDE SEQUENCE</scope>
</reference>
<protein>
    <recommendedName>
        <fullName evidence="9">Peptidase S8/S53 domain-containing protein</fullName>
    </recommendedName>
</protein>
<evidence type="ECO:0000256" key="7">
    <source>
        <dbReference type="RuleBase" id="RU003355"/>
    </source>
</evidence>
<feature type="domain" description="Peptidase S8/S53" evidence="9">
    <location>
        <begin position="131"/>
        <end position="358"/>
    </location>
</feature>
<dbReference type="InterPro" id="IPR034193">
    <property type="entry name" value="PCSK9_ProteinaseK-like"/>
</dbReference>
<dbReference type="InterPro" id="IPR037045">
    <property type="entry name" value="S8pro/Inhibitor_I9_sf"/>
</dbReference>
<dbReference type="InterPro" id="IPR022398">
    <property type="entry name" value="Peptidase_S8_His-AS"/>
</dbReference>
<feature type="signal peptide" evidence="8">
    <location>
        <begin position="1"/>
        <end position="18"/>
    </location>
</feature>
<dbReference type="PROSITE" id="PS00138">
    <property type="entry name" value="SUBTILASE_SER"/>
    <property type="match status" value="1"/>
</dbReference>
<dbReference type="EnsemblMetazoa" id="XM_779867">
    <property type="protein sequence ID" value="XP_784960"/>
    <property type="gene ID" value="LOC579771"/>
</dbReference>
<dbReference type="GO" id="GO:0005615">
    <property type="term" value="C:extracellular space"/>
    <property type="evidence" value="ECO:0000318"/>
    <property type="project" value="GO_Central"/>
</dbReference>
<dbReference type="InterPro" id="IPR023827">
    <property type="entry name" value="Peptidase_S8_Asp-AS"/>
</dbReference>
<dbReference type="Proteomes" id="UP000007110">
    <property type="component" value="Unassembled WGS sequence"/>
</dbReference>
<dbReference type="Gene3D" id="3.30.70.80">
    <property type="entry name" value="Peptidase S8 propeptide/proteinase inhibitor I9"/>
    <property type="match status" value="1"/>
</dbReference>
<organism evidence="10 11">
    <name type="scientific">Strongylocentrotus purpuratus</name>
    <name type="common">Purple sea urchin</name>
    <dbReference type="NCBI Taxonomy" id="7668"/>
    <lineage>
        <taxon>Eukaryota</taxon>
        <taxon>Metazoa</taxon>
        <taxon>Echinodermata</taxon>
        <taxon>Eleutherozoa</taxon>
        <taxon>Echinozoa</taxon>
        <taxon>Echinoidea</taxon>
        <taxon>Euechinoidea</taxon>
        <taxon>Echinacea</taxon>
        <taxon>Camarodonta</taxon>
        <taxon>Echinidea</taxon>
        <taxon>Strongylocentrotidae</taxon>
        <taxon>Strongylocentrotus</taxon>
    </lineage>
</organism>
<evidence type="ECO:0000313" key="10">
    <source>
        <dbReference type="EnsemblMetazoa" id="XP_784960"/>
    </source>
</evidence>
<dbReference type="PROSITE" id="PS51892">
    <property type="entry name" value="SUBTILASE"/>
    <property type="match status" value="1"/>
</dbReference>
<feature type="chain" id="PRO_5029752618" description="Peptidase S8/S53 domain-containing protein" evidence="8">
    <location>
        <begin position="19"/>
        <end position="376"/>
    </location>
</feature>
<name>A0A7M7RB92_STRPU</name>
<dbReference type="FunFam" id="3.30.70.80:FF:000021">
    <property type="entry name" value="Uncharacterized protein"/>
    <property type="match status" value="1"/>
</dbReference>
<accession>A0A7M7RB92</accession>
<dbReference type="FunCoup" id="A0A7M7RB92">
    <property type="interactions" value="14"/>
</dbReference>
<dbReference type="GO" id="GO:0006508">
    <property type="term" value="P:proteolysis"/>
    <property type="evidence" value="ECO:0007669"/>
    <property type="project" value="UniProtKB-KW"/>
</dbReference>
<keyword evidence="2 6" id="KW-0645">Protease</keyword>
<evidence type="ECO:0000256" key="1">
    <source>
        <dbReference type="ARBA" id="ARBA00011073"/>
    </source>
</evidence>
<evidence type="ECO:0000256" key="6">
    <source>
        <dbReference type="PROSITE-ProRule" id="PRU01240"/>
    </source>
</evidence>
<feature type="active site" description="Charge relay system" evidence="5 6">
    <location>
        <position position="140"/>
    </location>
</feature>
<dbReference type="PANTHER" id="PTHR43806:SF58">
    <property type="entry name" value="ALKALINE PROTEASE 1-RELATED"/>
    <property type="match status" value="1"/>
</dbReference>
<dbReference type="KEGG" id="spu:579771"/>
<evidence type="ECO:0000256" key="5">
    <source>
        <dbReference type="PIRSR" id="PIRSR615500-1"/>
    </source>
</evidence>
<dbReference type="InterPro" id="IPR015500">
    <property type="entry name" value="Peptidase_S8_subtilisin-rel"/>
</dbReference>
<evidence type="ECO:0000259" key="9">
    <source>
        <dbReference type="Pfam" id="PF00082"/>
    </source>
</evidence>